<keyword evidence="5" id="KW-1133">Transmembrane helix</keyword>
<keyword evidence="2" id="KW-0813">Transport</keyword>
<dbReference type="FunFam" id="1.20.5.110:FF:000030">
    <property type="entry name" value="syntaxin-51 isoform X2"/>
    <property type="match status" value="1"/>
</dbReference>
<evidence type="ECO:0000256" key="2">
    <source>
        <dbReference type="ARBA" id="ARBA00022448"/>
    </source>
</evidence>
<dbReference type="CDD" id="cd15841">
    <property type="entry name" value="SNARE_Qc"/>
    <property type="match status" value="1"/>
</dbReference>
<dbReference type="InterPro" id="IPR000727">
    <property type="entry name" value="T_SNARE_dom"/>
</dbReference>
<dbReference type="PROSITE" id="PS50192">
    <property type="entry name" value="T_SNARE"/>
    <property type="match status" value="1"/>
</dbReference>
<dbReference type="PANTHER" id="PTHR19957:SF285">
    <property type="entry name" value="SYNTAXIN-51-RELATED"/>
    <property type="match status" value="1"/>
</dbReference>
<evidence type="ECO:0000256" key="1">
    <source>
        <dbReference type="ARBA" id="ARBA00009063"/>
    </source>
</evidence>
<dbReference type="GO" id="GO:0006906">
    <property type="term" value="P:vesicle fusion"/>
    <property type="evidence" value="ECO:0007669"/>
    <property type="project" value="TreeGrafter"/>
</dbReference>
<dbReference type="EMBL" id="JAVYJV010000021">
    <property type="protein sequence ID" value="KAK4341881.1"/>
    <property type="molecule type" value="Genomic_DNA"/>
</dbReference>
<keyword evidence="14" id="KW-1185">Reference proteome</keyword>
<keyword evidence="7" id="KW-0175">Coiled coil</keyword>
<evidence type="ECO:0000313" key="13">
    <source>
        <dbReference type="EMBL" id="KAK4341881.1"/>
    </source>
</evidence>
<dbReference type="PANTHER" id="PTHR19957">
    <property type="entry name" value="SYNTAXIN"/>
    <property type="match status" value="1"/>
</dbReference>
<comment type="function">
    <text evidence="10">Vesicle trafficking protein that functions in the secretory pathway.</text>
</comment>
<sequence>MASSGDSWIREYNEGLKLADDITNMISERSSLPASGPEAQRHSSAIRRKITILGTRLDNLQSILSFLYHGTDKEMNRRKDMLANLKSKVTQMASTLNMSNFANRDSLLGPEIKPTDAMSRETGLDNYGVVGLQQQIMQEQDEGLESLEETVMSTKHIALAVNEELGLQTRLIDNLDEHVDVTDSRLQ</sequence>
<evidence type="ECO:0000256" key="3">
    <source>
        <dbReference type="ARBA" id="ARBA00022692"/>
    </source>
</evidence>
<keyword evidence="4" id="KW-0653">Protein transport</keyword>
<proteinExistence type="inferred from homology"/>
<dbReference type="Gene3D" id="1.20.5.110">
    <property type="match status" value="1"/>
</dbReference>
<keyword evidence="3" id="KW-0812">Transmembrane</keyword>
<reference evidence="13" key="1">
    <citation type="submission" date="2023-12" db="EMBL/GenBank/DDBJ databases">
        <title>Genome assembly of Anisodus tanguticus.</title>
        <authorList>
            <person name="Wang Y.-J."/>
        </authorList>
    </citation>
    <scope>NUCLEOTIDE SEQUENCE</scope>
    <source>
        <strain evidence="13">KB-2021</strain>
        <tissue evidence="13">Leaf</tissue>
    </source>
</reference>
<evidence type="ECO:0000256" key="11">
    <source>
        <dbReference type="ARBA" id="ARBA00060376"/>
    </source>
</evidence>
<dbReference type="GO" id="GO:0006886">
    <property type="term" value="P:intracellular protein transport"/>
    <property type="evidence" value="ECO:0007669"/>
    <property type="project" value="InterPro"/>
</dbReference>
<dbReference type="GO" id="GO:0048278">
    <property type="term" value="P:vesicle docking"/>
    <property type="evidence" value="ECO:0007669"/>
    <property type="project" value="TreeGrafter"/>
</dbReference>
<comment type="caution">
    <text evidence="13">The sequence shown here is derived from an EMBL/GenBank/DDBJ whole genome shotgun (WGS) entry which is preliminary data.</text>
</comment>
<keyword evidence="6" id="KW-0333">Golgi apparatus</keyword>
<evidence type="ECO:0000259" key="12">
    <source>
        <dbReference type="PROSITE" id="PS50192"/>
    </source>
</evidence>
<comment type="subcellular location">
    <subcellularLocation>
        <location evidence="9">Golgi apparatus</location>
        <location evidence="9">trans-Golgi network membrane</location>
        <topology evidence="9">Single-pass type IV membrane protein</topology>
    </subcellularLocation>
    <subcellularLocation>
        <location evidence="11">Prevacuolar compartment membrane</location>
        <topology evidence="11">Single-pass type IV membrane protein</topology>
    </subcellularLocation>
</comment>
<dbReference type="GO" id="GO:0005484">
    <property type="term" value="F:SNAP receptor activity"/>
    <property type="evidence" value="ECO:0007669"/>
    <property type="project" value="InterPro"/>
</dbReference>
<name>A0AAE1QZ09_9SOLA</name>
<dbReference type="SUPFAM" id="SSF58038">
    <property type="entry name" value="SNARE fusion complex"/>
    <property type="match status" value="1"/>
</dbReference>
<protein>
    <recommendedName>
        <fullName evidence="12">t-SNARE coiled-coil homology domain-containing protein</fullName>
    </recommendedName>
</protein>
<evidence type="ECO:0000256" key="7">
    <source>
        <dbReference type="ARBA" id="ARBA00023054"/>
    </source>
</evidence>
<dbReference type="InterPro" id="IPR006012">
    <property type="entry name" value="Syntaxin/epimorphin_CS"/>
</dbReference>
<dbReference type="AlphaFoldDB" id="A0AAE1QZ09"/>
<feature type="domain" description="T-SNARE coiled-coil homology" evidence="12">
    <location>
        <begin position="134"/>
        <end position="187"/>
    </location>
</feature>
<dbReference type="InterPro" id="IPR045242">
    <property type="entry name" value="Syntaxin"/>
</dbReference>
<evidence type="ECO:0000256" key="8">
    <source>
        <dbReference type="ARBA" id="ARBA00023136"/>
    </source>
</evidence>
<evidence type="ECO:0000256" key="6">
    <source>
        <dbReference type="ARBA" id="ARBA00023034"/>
    </source>
</evidence>
<evidence type="ECO:0000256" key="10">
    <source>
        <dbReference type="ARBA" id="ARBA00054128"/>
    </source>
</evidence>
<dbReference type="GO" id="GO:0031201">
    <property type="term" value="C:SNARE complex"/>
    <property type="evidence" value="ECO:0007669"/>
    <property type="project" value="TreeGrafter"/>
</dbReference>
<organism evidence="13 14">
    <name type="scientific">Anisodus tanguticus</name>
    <dbReference type="NCBI Taxonomy" id="243964"/>
    <lineage>
        <taxon>Eukaryota</taxon>
        <taxon>Viridiplantae</taxon>
        <taxon>Streptophyta</taxon>
        <taxon>Embryophyta</taxon>
        <taxon>Tracheophyta</taxon>
        <taxon>Spermatophyta</taxon>
        <taxon>Magnoliopsida</taxon>
        <taxon>eudicotyledons</taxon>
        <taxon>Gunneridae</taxon>
        <taxon>Pentapetalae</taxon>
        <taxon>asterids</taxon>
        <taxon>lamiids</taxon>
        <taxon>Solanales</taxon>
        <taxon>Solanaceae</taxon>
        <taxon>Solanoideae</taxon>
        <taxon>Hyoscyameae</taxon>
        <taxon>Anisodus</taxon>
    </lineage>
</organism>
<comment type="similarity">
    <text evidence="1">Belongs to the syntaxin family.</text>
</comment>
<evidence type="ECO:0000313" key="14">
    <source>
        <dbReference type="Proteomes" id="UP001291623"/>
    </source>
</evidence>
<evidence type="ECO:0000256" key="9">
    <source>
        <dbReference type="ARBA" id="ARBA00037801"/>
    </source>
</evidence>
<dbReference type="Proteomes" id="UP001291623">
    <property type="component" value="Unassembled WGS sequence"/>
</dbReference>
<gene>
    <name evidence="13" type="ORF">RND71_037697</name>
</gene>
<evidence type="ECO:0000256" key="4">
    <source>
        <dbReference type="ARBA" id="ARBA00022927"/>
    </source>
</evidence>
<dbReference type="GO" id="GO:0005794">
    <property type="term" value="C:Golgi apparatus"/>
    <property type="evidence" value="ECO:0007669"/>
    <property type="project" value="UniProtKB-SubCell"/>
</dbReference>
<accession>A0AAE1QZ09</accession>
<dbReference type="GO" id="GO:0010008">
    <property type="term" value="C:endosome membrane"/>
    <property type="evidence" value="ECO:0007669"/>
    <property type="project" value="UniProtKB-ARBA"/>
</dbReference>
<dbReference type="GO" id="GO:0000149">
    <property type="term" value="F:SNARE binding"/>
    <property type="evidence" value="ECO:0007669"/>
    <property type="project" value="TreeGrafter"/>
</dbReference>
<evidence type="ECO:0000256" key="5">
    <source>
        <dbReference type="ARBA" id="ARBA00022989"/>
    </source>
</evidence>
<dbReference type="PROSITE" id="PS00914">
    <property type="entry name" value="SYNTAXIN"/>
    <property type="match status" value="1"/>
</dbReference>
<keyword evidence="8" id="KW-0472">Membrane</keyword>